<evidence type="ECO:0000313" key="3">
    <source>
        <dbReference type="Proteomes" id="UP000500767"/>
    </source>
</evidence>
<keyword evidence="1" id="KW-0812">Transmembrane</keyword>
<name>A0A6M8HUM0_9PROT</name>
<sequence>MAALSAVFLGLGFLYFWLCGWWFIGLALAVAWSLFAGANCTLPQFAFILGFSFAPFLTRFAWRNRAAIRQAMLEDSKSVAFRDR</sequence>
<protein>
    <submittedName>
        <fullName evidence="2">Uncharacterized protein</fullName>
    </submittedName>
</protein>
<dbReference type="EMBL" id="CP053708">
    <property type="protein sequence ID" value="QKE91885.1"/>
    <property type="molecule type" value="Genomic_DNA"/>
</dbReference>
<dbReference type="KEGG" id="lck:HN018_19260"/>
<keyword evidence="3" id="KW-1185">Reference proteome</keyword>
<keyword evidence="1" id="KW-0472">Membrane</keyword>
<evidence type="ECO:0000313" key="2">
    <source>
        <dbReference type="EMBL" id="QKE91885.1"/>
    </source>
</evidence>
<proteinExistence type="predicted"/>
<accession>A0A6M8HUM0</accession>
<keyword evidence="1" id="KW-1133">Transmembrane helix</keyword>
<gene>
    <name evidence="2" type="ORF">HN018_19260</name>
</gene>
<feature type="transmembrane region" description="Helical" evidence="1">
    <location>
        <begin position="7"/>
        <end position="35"/>
    </location>
</feature>
<feature type="transmembrane region" description="Helical" evidence="1">
    <location>
        <begin position="41"/>
        <end position="62"/>
    </location>
</feature>
<evidence type="ECO:0000256" key="1">
    <source>
        <dbReference type="SAM" id="Phobius"/>
    </source>
</evidence>
<organism evidence="2 3">
    <name type="scientific">Lichenicola cladoniae</name>
    <dbReference type="NCBI Taxonomy" id="1484109"/>
    <lineage>
        <taxon>Bacteria</taxon>
        <taxon>Pseudomonadati</taxon>
        <taxon>Pseudomonadota</taxon>
        <taxon>Alphaproteobacteria</taxon>
        <taxon>Acetobacterales</taxon>
        <taxon>Acetobacteraceae</taxon>
        <taxon>Lichenicola</taxon>
    </lineage>
</organism>
<reference evidence="2 3" key="1">
    <citation type="journal article" date="2014" name="World J. Microbiol. Biotechnol.">
        <title>Biodiversity and physiological characteristics of Antarctic and Arctic lichens-associated bacteria.</title>
        <authorList>
            <person name="Lee Y.M."/>
            <person name="Kim E.H."/>
            <person name="Lee H.K."/>
            <person name="Hong S.G."/>
        </authorList>
    </citation>
    <scope>NUCLEOTIDE SEQUENCE [LARGE SCALE GENOMIC DNA]</scope>
    <source>
        <strain evidence="2 3">PAMC 26569</strain>
    </source>
</reference>
<dbReference type="Proteomes" id="UP000500767">
    <property type="component" value="Chromosome"/>
</dbReference>
<dbReference type="AlphaFoldDB" id="A0A6M8HUM0"/>
<dbReference type="RefSeq" id="WP_171835830.1">
    <property type="nucleotide sequence ID" value="NZ_CP053708.1"/>
</dbReference>